<accession>A0A6M3X6P9</accession>
<evidence type="ECO:0000256" key="1">
    <source>
        <dbReference type="SAM" id="Coils"/>
    </source>
</evidence>
<reference evidence="3" key="1">
    <citation type="submission" date="2020-03" db="EMBL/GenBank/DDBJ databases">
        <title>The deep terrestrial virosphere.</title>
        <authorList>
            <person name="Holmfeldt K."/>
            <person name="Nilsson E."/>
            <person name="Simone D."/>
            <person name="Lopez-Fernandez M."/>
            <person name="Wu X."/>
            <person name="de Brujin I."/>
            <person name="Lundin D."/>
            <person name="Andersson A."/>
            <person name="Bertilsson S."/>
            <person name="Dopson M."/>
        </authorList>
    </citation>
    <scope>NUCLEOTIDE SEQUENCE</scope>
    <source>
        <strain evidence="3">MM171A02268</strain>
        <strain evidence="2">MM171B01857</strain>
    </source>
</reference>
<proteinExistence type="predicted"/>
<dbReference type="EMBL" id="MT143737">
    <property type="protein sequence ID" value="QJB01826.1"/>
    <property type="molecule type" value="Genomic_DNA"/>
</dbReference>
<name>A0A6M3X6P9_9ZZZZ</name>
<protein>
    <submittedName>
        <fullName evidence="3">Uncharacterized protein</fullName>
    </submittedName>
</protein>
<organism evidence="3">
    <name type="scientific">viral metagenome</name>
    <dbReference type="NCBI Taxonomy" id="1070528"/>
    <lineage>
        <taxon>unclassified sequences</taxon>
        <taxon>metagenomes</taxon>
        <taxon>organismal metagenomes</taxon>
    </lineage>
</organism>
<sequence length="168" mass="19437">MSRQPKPLPFKKGMKVVWMAPRNYGIYLTEGEVTVVTTKDGAPLIHVRHIDKWGNVWKRSFSTIAGMFQENPFPIYQLRPLNGDNMKKLQKRAEKASNLRNAHKEAYEAMQREVHGEASRWESEEVGRRKEAIPHGDDYINRVKARLGFKRPEIVKVKVNGEISGVRR</sequence>
<evidence type="ECO:0000313" key="2">
    <source>
        <dbReference type="EMBL" id="QJB01826.1"/>
    </source>
</evidence>
<dbReference type="AlphaFoldDB" id="A0A6M3X6P9"/>
<gene>
    <name evidence="3" type="ORF">MM171A02268_0003</name>
    <name evidence="2" type="ORF">MM171B01857_0002</name>
</gene>
<feature type="coiled-coil region" evidence="1">
    <location>
        <begin position="86"/>
        <end position="113"/>
    </location>
</feature>
<evidence type="ECO:0000313" key="3">
    <source>
        <dbReference type="EMBL" id="QJH92893.1"/>
    </source>
</evidence>
<keyword evidence="1" id="KW-0175">Coiled coil</keyword>
<dbReference type="EMBL" id="MT143929">
    <property type="protein sequence ID" value="QJH92893.1"/>
    <property type="molecule type" value="Genomic_DNA"/>
</dbReference>